<dbReference type="InterPro" id="IPR032428">
    <property type="entry name" value="TrfB"/>
</dbReference>
<name>A0A3M3B2M6_9PSED</name>
<sequence>MWLHVATYCYADGFSMTAPDDVVAATASQIQRTFAPGQIAQLIRLISPASPCALMSPEAFEHVVAFMSCKTGQRAFSAKSLHAARLVLVMGASVAEAAADVGLARQVVHRLMMRIRARLQQLPGEWVKVEAWLPPAAARQVADLAAELRLAHQAVGEKAYR</sequence>
<dbReference type="AlphaFoldDB" id="A0A3M3B2M6"/>
<evidence type="ECO:0000256" key="1">
    <source>
        <dbReference type="ARBA" id="ARBA00023015"/>
    </source>
</evidence>
<dbReference type="Gene3D" id="1.10.10.2690">
    <property type="match status" value="1"/>
</dbReference>
<gene>
    <name evidence="4" type="ORF">ALQ84_200115</name>
</gene>
<organism evidence="4 5">
    <name type="scientific">Pseudomonas caricapapayae</name>
    <dbReference type="NCBI Taxonomy" id="46678"/>
    <lineage>
        <taxon>Bacteria</taxon>
        <taxon>Pseudomonadati</taxon>
        <taxon>Pseudomonadota</taxon>
        <taxon>Gammaproteobacteria</taxon>
        <taxon>Pseudomonadales</taxon>
        <taxon>Pseudomonadaceae</taxon>
        <taxon>Pseudomonas</taxon>
    </lineage>
</organism>
<dbReference type="InterPro" id="IPR053721">
    <property type="entry name" value="Fimbrial_Adhesin_Reg"/>
</dbReference>
<feature type="domain" description="TrfB transcriptional repressor protein" evidence="3">
    <location>
        <begin position="77"/>
        <end position="141"/>
    </location>
</feature>
<dbReference type="Pfam" id="PF16509">
    <property type="entry name" value="KORA"/>
    <property type="match status" value="1"/>
</dbReference>
<evidence type="ECO:0000259" key="3">
    <source>
        <dbReference type="Pfam" id="PF16509"/>
    </source>
</evidence>
<protein>
    <recommendedName>
        <fullName evidence="3">TrfB transcriptional repressor protein domain-containing protein</fullName>
    </recommendedName>
</protein>
<proteinExistence type="predicted"/>
<evidence type="ECO:0000313" key="5">
    <source>
        <dbReference type="Proteomes" id="UP000278587"/>
    </source>
</evidence>
<dbReference type="EMBL" id="RBOC01000148">
    <property type="protein sequence ID" value="RMM06909.1"/>
    <property type="molecule type" value="Genomic_DNA"/>
</dbReference>
<evidence type="ECO:0000256" key="2">
    <source>
        <dbReference type="ARBA" id="ARBA00023163"/>
    </source>
</evidence>
<accession>A0A3M3B2M6</accession>
<keyword evidence="2" id="KW-0804">Transcription</keyword>
<comment type="caution">
    <text evidence="4">The sequence shown here is derived from an EMBL/GenBank/DDBJ whole genome shotgun (WGS) entry which is preliminary data.</text>
</comment>
<reference evidence="4 5" key="1">
    <citation type="submission" date="2018-08" db="EMBL/GenBank/DDBJ databases">
        <title>Recombination of ecologically and evolutionarily significant loci maintains genetic cohesion in the Pseudomonas syringae species complex.</title>
        <authorList>
            <person name="Dillon M."/>
            <person name="Thakur S."/>
            <person name="Almeida R.N.D."/>
            <person name="Weir B.S."/>
            <person name="Guttman D.S."/>
        </authorList>
    </citation>
    <scope>NUCLEOTIDE SEQUENCE [LARGE SCALE GENOMIC DNA]</scope>
    <source>
        <strain evidence="4 5">ICMP 4086</strain>
    </source>
</reference>
<dbReference type="Proteomes" id="UP000278587">
    <property type="component" value="Unassembled WGS sequence"/>
</dbReference>
<keyword evidence="1" id="KW-0805">Transcription regulation</keyword>
<evidence type="ECO:0000313" key="4">
    <source>
        <dbReference type="EMBL" id="RMM06909.1"/>
    </source>
</evidence>